<feature type="transmembrane region" description="Helical" evidence="1">
    <location>
        <begin position="20"/>
        <end position="39"/>
    </location>
</feature>
<keyword evidence="1" id="KW-1133">Transmembrane helix</keyword>
<keyword evidence="1" id="KW-0812">Transmembrane</keyword>
<evidence type="ECO:0000313" key="2">
    <source>
        <dbReference type="EMBL" id="SNX47258.1"/>
    </source>
</evidence>
<sequence>MEMLLTLWKQMNIDHGLVDTLLISAIGLVFWKVVLDHLFSHQWSWWRMFVFLVHRLWKVFYLNCTDNKGSN</sequence>
<dbReference type="AlphaFoldDB" id="A0A240EEY9"/>
<dbReference type="Proteomes" id="UP000219336">
    <property type="component" value="Unassembled WGS sequence"/>
</dbReference>
<keyword evidence="3" id="KW-1185">Reference proteome</keyword>
<evidence type="ECO:0000313" key="3">
    <source>
        <dbReference type="Proteomes" id="UP000219336"/>
    </source>
</evidence>
<dbReference type="RefSeq" id="WP_096992549.1">
    <property type="nucleotide sequence ID" value="NZ_JBHSII010000006.1"/>
</dbReference>
<dbReference type="EMBL" id="OANU01000006">
    <property type="protein sequence ID" value="SNX47258.1"/>
    <property type="molecule type" value="Genomic_DNA"/>
</dbReference>
<reference evidence="3" key="1">
    <citation type="submission" date="2016-06" db="EMBL/GenBank/DDBJ databases">
        <authorList>
            <person name="Rodrigo-Torres L."/>
            <person name="Arahal R.D."/>
            <person name="Lucena T."/>
        </authorList>
    </citation>
    <scope>NUCLEOTIDE SEQUENCE [LARGE SCALE GENOMIC DNA]</scope>
    <source>
        <strain evidence="3">CECT8203</strain>
    </source>
</reference>
<keyword evidence="1" id="KW-0472">Membrane</keyword>
<accession>A0A240EEY9</accession>
<proteinExistence type="predicted"/>
<protein>
    <submittedName>
        <fullName evidence="2">Uncharacterized protein</fullName>
    </submittedName>
</protein>
<gene>
    <name evidence="2" type="ORF">VTH8203_00859</name>
</gene>
<organism evidence="2 3">
    <name type="scientific">Vibrio thalassae</name>
    <dbReference type="NCBI Taxonomy" id="1243014"/>
    <lineage>
        <taxon>Bacteria</taxon>
        <taxon>Pseudomonadati</taxon>
        <taxon>Pseudomonadota</taxon>
        <taxon>Gammaproteobacteria</taxon>
        <taxon>Vibrionales</taxon>
        <taxon>Vibrionaceae</taxon>
        <taxon>Vibrio</taxon>
    </lineage>
</organism>
<evidence type="ECO:0000256" key="1">
    <source>
        <dbReference type="SAM" id="Phobius"/>
    </source>
</evidence>
<name>A0A240EEY9_9VIBR</name>